<keyword evidence="1" id="KW-0812">Transmembrane</keyword>
<evidence type="ECO:0008006" key="4">
    <source>
        <dbReference type="Google" id="ProtNLM"/>
    </source>
</evidence>
<name>A0ABY5MS65_9HYPH</name>
<reference evidence="2 3" key="1">
    <citation type="submission" date="2018-07" db="EMBL/GenBank/DDBJ databases">
        <title>Genome sequence of Nitratireductor thuwali#1536.</title>
        <authorList>
            <person name="Michoud G."/>
            <person name="Merlino G."/>
            <person name="Sefrji F.O."/>
            <person name="Daffonchio D."/>
        </authorList>
    </citation>
    <scope>NUCLEOTIDE SEQUENCE [LARGE SCALE GENOMIC DNA]</scope>
    <source>
        <strain evidence="3">Nit1536</strain>
    </source>
</reference>
<accession>A0ABY5MS65</accession>
<dbReference type="Proteomes" id="UP001342418">
    <property type="component" value="Chromosome"/>
</dbReference>
<sequence>MPILKKLYETAAFTYFLVATVTLLISAFLLVGFAVWEVATGMMSTEISGVDRVRRTLDGVGLMIIGFAVVEAGTFIAEEELFRKRELRSTQESRRSITKFITIIVIAASLEALVMIFKTSREQISAVIYPAALFTSAMIALVALGIYQWLSSRVEHKND</sequence>
<protein>
    <recommendedName>
        <fullName evidence="4">General glycosylation pathway protein</fullName>
    </recommendedName>
</protein>
<dbReference type="RefSeq" id="WP_338530928.1">
    <property type="nucleotide sequence ID" value="NZ_CP030941.1"/>
</dbReference>
<gene>
    <name evidence="2" type="ORF">NTH_03200</name>
</gene>
<evidence type="ECO:0000313" key="3">
    <source>
        <dbReference type="Proteomes" id="UP001342418"/>
    </source>
</evidence>
<keyword evidence="1" id="KW-0472">Membrane</keyword>
<evidence type="ECO:0000313" key="2">
    <source>
        <dbReference type="EMBL" id="UUP18716.1"/>
    </source>
</evidence>
<keyword evidence="3" id="KW-1185">Reference proteome</keyword>
<feature type="transmembrane region" description="Helical" evidence="1">
    <location>
        <begin position="56"/>
        <end position="77"/>
    </location>
</feature>
<dbReference type="EMBL" id="CP030941">
    <property type="protein sequence ID" value="UUP18716.1"/>
    <property type="molecule type" value="Genomic_DNA"/>
</dbReference>
<feature type="transmembrane region" description="Helical" evidence="1">
    <location>
        <begin position="97"/>
        <end position="116"/>
    </location>
</feature>
<proteinExistence type="predicted"/>
<feature type="transmembrane region" description="Helical" evidence="1">
    <location>
        <begin position="128"/>
        <end position="150"/>
    </location>
</feature>
<keyword evidence="1" id="KW-1133">Transmembrane helix</keyword>
<evidence type="ECO:0000256" key="1">
    <source>
        <dbReference type="SAM" id="Phobius"/>
    </source>
</evidence>
<feature type="transmembrane region" description="Helical" evidence="1">
    <location>
        <begin position="12"/>
        <end position="36"/>
    </location>
</feature>
<organism evidence="2 3">
    <name type="scientific">Nitratireductor thuwali</name>
    <dbReference type="NCBI Taxonomy" id="2267699"/>
    <lineage>
        <taxon>Bacteria</taxon>
        <taxon>Pseudomonadati</taxon>
        <taxon>Pseudomonadota</taxon>
        <taxon>Alphaproteobacteria</taxon>
        <taxon>Hyphomicrobiales</taxon>
        <taxon>Phyllobacteriaceae</taxon>
        <taxon>Nitratireductor</taxon>
    </lineage>
</organism>